<gene>
    <name evidence="4" type="ORF">QO011_006696</name>
</gene>
<dbReference type="Proteomes" id="UP001242480">
    <property type="component" value="Unassembled WGS sequence"/>
</dbReference>
<dbReference type="NCBIfam" id="NF000818">
    <property type="entry name" value="PRK00062.1"/>
    <property type="match status" value="1"/>
</dbReference>
<dbReference type="PROSITE" id="PS00600">
    <property type="entry name" value="AA_TRANSFER_CLASS_3"/>
    <property type="match status" value="1"/>
</dbReference>
<organism evidence="4 5">
    <name type="scientific">Labrys wisconsinensis</name>
    <dbReference type="NCBI Taxonomy" id="425677"/>
    <lineage>
        <taxon>Bacteria</taxon>
        <taxon>Pseudomonadati</taxon>
        <taxon>Pseudomonadota</taxon>
        <taxon>Alphaproteobacteria</taxon>
        <taxon>Hyphomicrobiales</taxon>
        <taxon>Xanthobacteraceae</taxon>
        <taxon>Labrys</taxon>
    </lineage>
</organism>
<comment type="cofactor">
    <cofactor evidence="1">
        <name>pyridoxal 5'-phosphate</name>
        <dbReference type="ChEBI" id="CHEBI:597326"/>
    </cofactor>
</comment>
<sequence>MNSTARSTWSGWDPYPLFVQGGSGSRLTDVDGNTYIDYLLGLGPMILGHRPPEVTRAVVSMIEDRGTVFALPTEDESRLVAKLIAAVPSLEQVRLCNTGTEAVLYATRLARAFTGRSKIIRFEGMYHGFSDGLYWSKHPDLDEAGPDRAPVAVAQGPGLPRGVGDNLIILPWNDAGLLAEVLEREGHDIAALITEPVMCNTGCILPEPGYLEAVRELTARHGVVFILDEVITGFRLGLGGAQGLFGLKPDLSVFAKGMGGGFPIAAMGGRRDIMALVADGTVSMAGTYAANGIAVAAANATLDILARQGTFESLFERSDRLREGLERLLSDARIPSSVVGLGPVFQVWFSEHPIRNYRDAARHASHTVFRRWWEGMMERGILFHPGAFENLFVSCAHSDDDIDQTLAIAREVVAELKGTAKPVSTGP</sequence>
<keyword evidence="4" id="KW-0413">Isomerase</keyword>
<dbReference type="CDD" id="cd00610">
    <property type="entry name" value="OAT_like"/>
    <property type="match status" value="1"/>
</dbReference>
<name>A0ABU0JH98_9HYPH</name>
<comment type="caution">
    <text evidence="4">The sequence shown here is derived from an EMBL/GenBank/DDBJ whole genome shotgun (WGS) entry which is preliminary data.</text>
</comment>
<dbReference type="PANTHER" id="PTHR43713:SF3">
    <property type="entry name" value="GLUTAMATE-1-SEMIALDEHYDE 2,1-AMINOMUTASE 1, CHLOROPLASTIC-RELATED"/>
    <property type="match status" value="1"/>
</dbReference>
<dbReference type="Pfam" id="PF00202">
    <property type="entry name" value="Aminotran_3"/>
    <property type="match status" value="1"/>
</dbReference>
<keyword evidence="5" id="KW-1185">Reference proteome</keyword>
<dbReference type="Gene3D" id="3.90.1150.10">
    <property type="entry name" value="Aspartate Aminotransferase, domain 1"/>
    <property type="match status" value="1"/>
</dbReference>
<evidence type="ECO:0000256" key="2">
    <source>
        <dbReference type="ARBA" id="ARBA00022898"/>
    </source>
</evidence>
<dbReference type="InterPro" id="IPR015424">
    <property type="entry name" value="PyrdxlP-dep_Trfase"/>
</dbReference>
<dbReference type="Gene3D" id="3.40.640.10">
    <property type="entry name" value="Type I PLP-dependent aspartate aminotransferase-like (Major domain)"/>
    <property type="match status" value="1"/>
</dbReference>
<dbReference type="PANTHER" id="PTHR43713">
    <property type="entry name" value="GLUTAMATE-1-SEMIALDEHYDE 2,1-AMINOMUTASE"/>
    <property type="match status" value="1"/>
</dbReference>
<reference evidence="4 5" key="1">
    <citation type="submission" date="2023-07" db="EMBL/GenBank/DDBJ databases">
        <title>Genomic Encyclopedia of Type Strains, Phase IV (KMG-IV): sequencing the most valuable type-strain genomes for metagenomic binning, comparative biology and taxonomic classification.</title>
        <authorList>
            <person name="Goeker M."/>
        </authorList>
    </citation>
    <scope>NUCLEOTIDE SEQUENCE [LARGE SCALE GENOMIC DNA]</scope>
    <source>
        <strain evidence="4 5">DSM 19619</strain>
    </source>
</reference>
<dbReference type="GO" id="GO:0042286">
    <property type="term" value="F:glutamate-1-semialdehyde 2,1-aminomutase activity"/>
    <property type="evidence" value="ECO:0007669"/>
    <property type="project" value="UniProtKB-EC"/>
</dbReference>
<accession>A0ABU0JH98</accession>
<dbReference type="SUPFAM" id="SSF53383">
    <property type="entry name" value="PLP-dependent transferases"/>
    <property type="match status" value="1"/>
</dbReference>
<dbReference type="EC" id="5.4.3.8" evidence="4"/>
<evidence type="ECO:0000313" key="4">
    <source>
        <dbReference type="EMBL" id="MDQ0473660.1"/>
    </source>
</evidence>
<proteinExistence type="inferred from homology"/>
<evidence type="ECO:0000256" key="1">
    <source>
        <dbReference type="ARBA" id="ARBA00001933"/>
    </source>
</evidence>
<comment type="similarity">
    <text evidence="3">Belongs to the class-III pyridoxal-phosphate-dependent aminotransferase family.</text>
</comment>
<dbReference type="EMBL" id="JAUSVX010000017">
    <property type="protein sequence ID" value="MDQ0473660.1"/>
    <property type="molecule type" value="Genomic_DNA"/>
</dbReference>
<dbReference type="InterPro" id="IPR015422">
    <property type="entry name" value="PyrdxlP-dep_Trfase_small"/>
</dbReference>
<evidence type="ECO:0000256" key="3">
    <source>
        <dbReference type="RuleBase" id="RU003560"/>
    </source>
</evidence>
<protein>
    <submittedName>
        <fullName evidence="4">Glutamate-1-semialdehyde 2,1-aminomutase</fullName>
        <ecNumber evidence="4">5.4.3.8</ecNumber>
    </submittedName>
</protein>
<dbReference type="InterPro" id="IPR049704">
    <property type="entry name" value="Aminotrans_3_PPA_site"/>
</dbReference>
<dbReference type="InterPro" id="IPR015421">
    <property type="entry name" value="PyrdxlP-dep_Trfase_major"/>
</dbReference>
<keyword evidence="2 3" id="KW-0663">Pyridoxal phosphate</keyword>
<dbReference type="InterPro" id="IPR005814">
    <property type="entry name" value="Aminotrans_3"/>
</dbReference>
<evidence type="ECO:0000313" key="5">
    <source>
        <dbReference type="Proteomes" id="UP001242480"/>
    </source>
</evidence>